<gene>
    <name evidence="2" type="ORF">SO3561_05499</name>
</gene>
<organism evidence="2 3">
    <name type="scientific">Streptomyces olivochromogenes</name>
    <dbReference type="NCBI Taxonomy" id="1963"/>
    <lineage>
        <taxon>Bacteria</taxon>
        <taxon>Bacillati</taxon>
        <taxon>Actinomycetota</taxon>
        <taxon>Actinomycetes</taxon>
        <taxon>Kitasatosporales</taxon>
        <taxon>Streptomycetaceae</taxon>
        <taxon>Streptomyces</taxon>
    </lineage>
</organism>
<dbReference type="AlphaFoldDB" id="A0A250VIE6"/>
<reference evidence="3" key="1">
    <citation type="submission" date="2017-05" db="EMBL/GenBank/DDBJ databases">
        <title>Streptomyces olivochromogenes NBRC 3561 whole genome shotgun sequence.</title>
        <authorList>
            <person name="Dohra H."/>
            <person name="Kodani S."/>
        </authorList>
    </citation>
    <scope>NUCLEOTIDE SEQUENCE [LARGE SCALE GENOMIC DNA]</scope>
    <source>
        <strain evidence="3">NBRC 3561</strain>
    </source>
</reference>
<evidence type="ECO:0000256" key="1">
    <source>
        <dbReference type="SAM" id="SignalP"/>
    </source>
</evidence>
<dbReference type="EMBL" id="BDQI01000012">
    <property type="protein sequence ID" value="GAX53967.1"/>
    <property type="molecule type" value="Genomic_DNA"/>
</dbReference>
<keyword evidence="1" id="KW-0732">Signal</keyword>
<evidence type="ECO:0008006" key="4">
    <source>
        <dbReference type="Google" id="ProtNLM"/>
    </source>
</evidence>
<name>A0A250VIE6_STROL</name>
<sequence length="159" mass="15602">MFSFKRFGSAVASAAALASLSMAIAPAAIAASDPQPVVQESKGPKPPTTPTECVTLSGQLSTQLQAAATALAATPTANVAAAQAAVTAAQITVAQLRAAGCLPEAPPTPPTCASLALQLQAQLKVLAAALATFPQNPANITAALNAVIATAAQLTTVCT</sequence>
<evidence type="ECO:0000313" key="3">
    <source>
        <dbReference type="Proteomes" id="UP000217446"/>
    </source>
</evidence>
<proteinExistence type="predicted"/>
<dbReference type="STRING" id="1963.AQJ27_32400"/>
<dbReference type="RefSeq" id="WP_067376247.1">
    <property type="nucleotide sequence ID" value="NZ_BDQI01000012.1"/>
</dbReference>
<dbReference type="Proteomes" id="UP000217446">
    <property type="component" value="Unassembled WGS sequence"/>
</dbReference>
<comment type="caution">
    <text evidence="2">The sequence shown here is derived from an EMBL/GenBank/DDBJ whole genome shotgun (WGS) entry which is preliminary data.</text>
</comment>
<evidence type="ECO:0000313" key="2">
    <source>
        <dbReference type="EMBL" id="GAX53967.1"/>
    </source>
</evidence>
<feature type="signal peptide" evidence="1">
    <location>
        <begin position="1"/>
        <end position="30"/>
    </location>
</feature>
<accession>A0A250VIE6</accession>
<keyword evidence="3" id="KW-1185">Reference proteome</keyword>
<feature type="chain" id="PRO_5012354736" description="Secreted protein" evidence="1">
    <location>
        <begin position="31"/>
        <end position="159"/>
    </location>
</feature>
<protein>
    <recommendedName>
        <fullName evidence="4">Secreted protein</fullName>
    </recommendedName>
</protein>